<evidence type="ECO:0000313" key="3">
    <source>
        <dbReference type="Proteomes" id="UP000049222"/>
    </source>
</evidence>
<evidence type="ECO:0000259" key="1">
    <source>
        <dbReference type="Pfam" id="PF13403"/>
    </source>
</evidence>
<protein>
    <recommendedName>
        <fullName evidence="1">Hedgehog/Intein (Hint) domain-containing protein</fullName>
    </recommendedName>
</protein>
<sequence>MTVFTPSPPPLGVPVLADRTLRHALPAGSRVLTASGEMQVEAIDPGTRIITRDHGMTTVRDVIRMNVAPGTPMIRIPANAMGRGKPERDVTLPCDQPVVLRDWRAKTIFRAREARVAAQRLIDGSVIRSVTSNGGSVWCIVLDRPSALYVDGLELVSGALSAVRT</sequence>
<evidence type="ECO:0000313" key="2">
    <source>
        <dbReference type="EMBL" id="CTQ51180.1"/>
    </source>
</evidence>
<dbReference type="EMBL" id="CXSU01000012">
    <property type="protein sequence ID" value="CTQ51180.1"/>
    <property type="molecule type" value="Genomic_DNA"/>
</dbReference>
<accession>A0A0M6YML3</accession>
<dbReference type="STRING" id="420998.JDO7802_03219"/>
<keyword evidence="3" id="KW-1185">Reference proteome</keyword>
<dbReference type="Pfam" id="PF13403">
    <property type="entry name" value="Hint_2"/>
    <property type="match status" value="1"/>
</dbReference>
<dbReference type="RefSeq" id="WP_055086921.1">
    <property type="nucleotide sequence ID" value="NZ_CXSU01000012.1"/>
</dbReference>
<feature type="domain" description="Hedgehog/Intein (Hint)" evidence="1">
    <location>
        <begin position="26"/>
        <end position="154"/>
    </location>
</feature>
<dbReference type="Proteomes" id="UP000049222">
    <property type="component" value="Unassembled WGS sequence"/>
</dbReference>
<proteinExistence type="predicted"/>
<dbReference type="InterPro" id="IPR028992">
    <property type="entry name" value="Hedgehog/Intein_dom"/>
</dbReference>
<gene>
    <name evidence="2" type="ORF">JDO7802_03219</name>
</gene>
<name>A0A0M6YML3_9RHOB</name>
<dbReference type="AlphaFoldDB" id="A0A0M6YML3"/>
<reference evidence="2 3" key="1">
    <citation type="submission" date="2015-07" db="EMBL/GenBank/DDBJ databases">
        <authorList>
            <person name="Noorani M."/>
        </authorList>
    </citation>
    <scope>NUCLEOTIDE SEQUENCE [LARGE SCALE GENOMIC DNA]</scope>
    <source>
        <strain evidence="2 3">CECT 7802</strain>
    </source>
</reference>
<organism evidence="2 3">
    <name type="scientific">Jannaschia donghaensis</name>
    <dbReference type="NCBI Taxonomy" id="420998"/>
    <lineage>
        <taxon>Bacteria</taxon>
        <taxon>Pseudomonadati</taxon>
        <taxon>Pseudomonadota</taxon>
        <taxon>Alphaproteobacteria</taxon>
        <taxon>Rhodobacterales</taxon>
        <taxon>Roseobacteraceae</taxon>
        <taxon>Jannaschia</taxon>
    </lineage>
</organism>